<evidence type="ECO:0000259" key="2">
    <source>
        <dbReference type="Pfam" id="PF00652"/>
    </source>
</evidence>
<feature type="signal peptide" evidence="1">
    <location>
        <begin position="1"/>
        <end position="27"/>
    </location>
</feature>
<comment type="caution">
    <text evidence="3">The sequence shown here is derived from an EMBL/GenBank/DDBJ whole genome shotgun (WGS) entry which is preliminary data.</text>
</comment>
<dbReference type="EMBL" id="BAABDQ010000029">
    <property type="protein sequence ID" value="GAA3594921.1"/>
    <property type="molecule type" value="Genomic_DNA"/>
</dbReference>
<keyword evidence="1" id="KW-0732">Signal</keyword>
<evidence type="ECO:0000256" key="1">
    <source>
        <dbReference type="SAM" id="SignalP"/>
    </source>
</evidence>
<accession>A0ABP6YZF1</accession>
<feature type="domain" description="Ricin B lectin" evidence="2">
    <location>
        <begin position="43"/>
        <end position="171"/>
    </location>
</feature>
<dbReference type="Proteomes" id="UP001500630">
    <property type="component" value="Unassembled WGS sequence"/>
</dbReference>
<dbReference type="Gene3D" id="2.80.10.50">
    <property type="match status" value="1"/>
</dbReference>
<organism evidence="3 4">
    <name type="scientific">Nonomuraea rosea</name>
    <dbReference type="NCBI Taxonomy" id="638574"/>
    <lineage>
        <taxon>Bacteria</taxon>
        <taxon>Bacillati</taxon>
        <taxon>Actinomycetota</taxon>
        <taxon>Actinomycetes</taxon>
        <taxon>Streptosporangiales</taxon>
        <taxon>Streptosporangiaceae</taxon>
        <taxon>Nonomuraea</taxon>
    </lineage>
</organism>
<proteinExistence type="predicted"/>
<protein>
    <recommendedName>
        <fullName evidence="2">Ricin B lectin domain-containing protein</fullName>
    </recommendedName>
</protein>
<gene>
    <name evidence="3" type="ORF">GCM10022419_092730</name>
</gene>
<dbReference type="InterPro" id="IPR035992">
    <property type="entry name" value="Ricin_B-like_lectins"/>
</dbReference>
<evidence type="ECO:0000313" key="4">
    <source>
        <dbReference type="Proteomes" id="UP001500630"/>
    </source>
</evidence>
<dbReference type="SUPFAM" id="SSF50370">
    <property type="entry name" value="Ricin B-like lectins"/>
    <property type="match status" value="1"/>
</dbReference>
<sequence length="189" mass="19561">MRRLLYTVLTGLALLISLGVTSATAQAAAFPSTVIATTSGIPRCIGPLNGGTADGTPLVLANCAGASQLWHGTGGNTPDRSVRHVSGKCLSLAVTSSPVPVGTRLVLRDCSGVVQGDQQWTFVALTPGGLDRIWVLRNGPSLRCATVSGGGTSFGTPLVLQNCSFRFEQQWVLANPPSTYGFSFDDGLA</sequence>
<feature type="chain" id="PRO_5045313111" description="Ricin B lectin domain-containing protein" evidence="1">
    <location>
        <begin position="28"/>
        <end position="189"/>
    </location>
</feature>
<name>A0ABP6YZF1_9ACTN</name>
<reference evidence="4" key="1">
    <citation type="journal article" date="2019" name="Int. J. Syst. Evol. Microbiol.">
        <title>The Global Catalogue of Microorganisms (GCM) 10K type strain sequencing project: providing services to taxonomists for standard genome sequencing and annotation.</title>
        <authorList>
            <consortium name="The Broad Institute Genomics Platform"/>
            <consortium name="The Broad Institute Genome Sequencing Center for Infectious Disease"/>
            <person name="Wu L."/>
            <person name="Ma J."/>
        </authorList>
    </citation>
    <scope>NUCLEOTIDE SEQUENCE [LARGE SCALE GENOMIC DNA]</scope>
    <source>
        <strain evidence="4">JCM 17326</strain>
    </source>
</reference>
<dbReference type="CDD" id="cd00161">
    <property type="entry name" value="beta-trefoil_Ricin-like"/>
    <property type="match status" value="1"/>
</dbReference>
<dbReference type="PROSITE" id="PS50231">
    <property type="entry name" value="RICIN_B_LECTIN"/>
    <property type="match status" value="1"/>
</dbReference>
<dbReference type="Pfam" id="PF00652">
    <property type="entry name" value="Ricin_B_lectin"/>
    <property type="match status" value="1"/>
</dbReference>
<evidence type="ECO:0000313" key="3">
    <source>
        <dbReference type="EMBL" id="GAA3594921.1"/>
    </source>
</evidence>
<dbReference type="InterPro" id="IPR000772">
    <property type="entry name" value="Ricin_B_lectin"/>
</dbReference>
<keyword evidence="4" id="KW-1185">Reference proteome</keyword>
<dbReference type="RefSeq" id="WP_345572373.1">
    <property type="nucleotide sequence ID" value="NZ_BAABDQ010000029.1"/>
</dbReference>